<dbReference type="RefSeq" id="WP_377967811.1">
    <property type="nucleotide sequence ID" value="NZ_JBHZOL010000103.1"/>
</dbReference>
<evidence type="ECO:0000256" key="1">
    <source>
        <dbReference type="SAM" id="SignalP"/>
    </source>
</evidence>
<keyword evidence="3" id="KW-1185">Reference proteome</keyword>
<evidence type="ECO:0000313" key="3">
    <source>
        <dbReference type="Proteomes" id="UP001600165"/>
    </source>
</evidence>
<comment type="caution">
    <text evidence="2">The sequence shown here is derived from an EMBL/GenBank/DDBJ whole genome shotgun (WGS) entry which is preliminary data.</text>
</comment>
<sequence>MQPKSFLARKLLTVVVAASFTWILADVHQPVWAETEDIVIDMPVSGSVLYSTLIEQAEQLASGEVSRQFSQNSDISEVRVVVMGSRYGEIIPILATKVSRSQWQDNPQITVWTDYYSASYTLLQRHDEEIIALAPARSITANPSVSAPTKQTEIDAAYDEGRLSAEEAQIYLDYLD</sequence>
<reference evidence="2 3" key="1">
    <citation type="submission" date="2024-10" db="EMBL/GenBank/DDBJ databases">
        <authorList>
            <person name="Ratan Roy A."/>
            <person name="Morales Sandoval P.H."/>
            <person name="De Los Santos Villalobos S."/>
            <person name="Chakraborty S."/>
            <person name="Mukherjee J."/>
        </authorList>
    </citation>
    <scope>NUCLEOTIDE SEQUENCE [LARGE SCALE GENOMIC DNA]</scope>
    <source>
        <strain evidence="2 3">S1</strain>
    </source>
</reference>
<dbReference type="EMBL" id="JBHZOL010000103">
    <property type="protein sequence ID" value="MFE4108263.1"/>
    <property type="molecule type" value="Genomic_DNA"/>
</dbReference>
<feature type="signal peptide" evidence="1">
    <location>
        <begin position="1"/>
        <end position="33"/>
    </location>
</feature>
<dbReference type="Proteomes" id="UP001600165">
    <property type="component" value="Unassembled WGS sequence"/>
</dbReference>
<keyword evidence="1" id="KW-0732">Signal</keyword>
<feature type="chain" id="PRO_5046755482" evidence="1">
    <location>
        <begin position="34"/>
        <end position="176"/>
    </location>
</feature>
<gene>
    <name evidence="2" type="ORF">ACFVKH_18425</name>
</gene>
<accession>A0ABW6IJ75</accession>
<evidence type="ECO:0000313" key="2">
    <source>
        <dbReference type="EMBL" id="MFE4108263.1"/>
    </source>
</evidence>
<proteinExistence type="predicted"/>
<protein>
    <submittedName>
        <fullName evidence="2">Uncharacterized protein</fullName>
    </submittedName>
</protein>
<name>A0ABW6IJ75_9CYAN</name>
<organism evidence="2 3">
    <name type="scientific">Almyronema epifaneia S1</name>
    <dbReference type="NCBI Taxonomy" id="2991925"/>
    <lineage>
        <taxon>Bacteria</taxon>
        <taxon>Bacillati</taxon>
        <taxon>Cyanobacteriota</taxon>
        <taxon>Cyanophyceae</taxon>
        <taxon>Nodosilineales</taxon>
        <taxon>Nodosilineaceae</taxon>
        <taxon>Almyronema</taxon>
        <taxon>Almyronema epifaneia</taxon>
    </lineage>
</organism>